<comment type="caution">
    <text evidence="1">The sequence shown here is derived from an EMBL/GenBank/DDBJ whole genome shotgun (WGS) entry which is preliminary data.</text>
</comment>
<gene>
    <name evidence="1" type="ORF">ABEB36_008231</name>
</gene>
<keyword evidence="2" id="KW-1185">Reference proteome</keyword>
<sequence>MEGVCTFHGRKFQDENLQLTLEKNIKNVEFDGMSAEPHQINQAELCDLICYLNLSKNQKKLLPSRLKSWNVFDKETTIFVLLEGARLKTLILFRRQFSVLV</sequence>
<accession>A0ABD1EL91</accession>
<protein>
    <submittedName>
        <fullName evidence="1">Uncharacterized protein</fullName>
    </submittedName>
</protein>
<organism evidence="1 2">
    <name type="scientific">Hypothenemus hampei</name>
    <name type="common">Coffee berry borer</name>
    <dbReference type="NCBI Taxonomy" id="57062"/>
    <lineage>
        <taxon>Eukaryota</taxon>
        <taxon>Metazoa</taxon>
        <taxon>Ecdysozoa</taxon>
        <taxon>Arthropoda</taxon>
        <taxon>Hexapoda</taxon>
        <taxon>Insecta</taxon>
        <taxon>Pterygota</taxon>
        <taxon>Neoptera</taxon>
        <taxon>Endopterygota</taxon>
        <taxon>Coleoptera</taxon>
        <taxon>Polyphaga</taxon>
        <taxon>Cucujiformia</taxon>
        <taxon>Curculionidae</taxon>
        <taxon>Scolytinae</taxon>
        <taxon>Hypothenemus</taxon>
    </lineage>
</organism>
<dbReference type="Proteomes" id="UP001566132">
    <property type="component" value="Unassembled WGS sequence"/>
</dbReference>
<evidence type="ECO:0000313" key="1">
    <source>
        <dbReference type="EMBL" id="KAL1497238.1"/>
    </source>
</evidence>
<dbReference type="AlphaFoldDB" id="A0ABD1EL91"/>
<proteinExistence type="predicted"/>
<dbReference type="EMBL" id="JBDJPC010000006">
    <property type="protein sequence ID" value="KAL1497238.1"/>
    <property type="molecule type" value="Genomic_DNA"/>
</dbReference>
<evidence type="ECO:0000313" key="2">
    <source>
        <dbReference type="Proteomes" id="UP001566132"/>
    </source>
</evidence>
<name>A0ABD1EL91_HYPHA</name>
<reference evidence="1 2" key="1">
    <citation type="submission" date="2024-05" db="EMBL/GenBank/DDBJ databases">
        <title>Genetic variation in Jamaican populations of the coffee berry borer (Hypothenemus hampei).</title>
        <authorList>
            <person name="Errbii M."/>
            <person name="Myrie A."/>
        </authorList>
    </citation>
    <scope>NUCLEOTIDE SEQUENCE [LARGE SCALE GENOMIC DNA]</scope>
    <source>
        <strain evidence="1">JA-Hopewell-2020-01-JO</strain>
        <tissue evidence="1">Whole body</tissue>
    </source>
</reference>